<dbReference type="AlphaFoldDB" id="A0A5N5WQS4"/>
<dbReference type="OrthoDB" id="5371738at2759"/>
<accession>A0A5N5WQS4</accession>
<evidence type="ECO:0008006" key="3">
    <source>
        <dbReference type="Google" id="ProtNLM"/>
    </source>
</evidence>
<dbReference type="Proteomes" id="UP000326565">
    <property type="component" value="Unassembled WGS sequence"/>
</dbReference>
<proteinExistence type="predicted"/>
<evidence type="ECO:0000313" key="1">
    <source>
        <dbReference type="EMBL" id="KAB8070097.1"/>
    </source>
</evidence>
<protein>
    <recommendedName>
        <fullName evidence="3">Peptidase C13 family-domain-containing protein</fullName>
    </recommendedName>
</protein>
<organism evidence="1 2">
    <name type="scientific">Aspergillus leporis</name>
    <dbReference type="NCBI Taxonomy" id="41062"/>
    <lineage>
        <taxon>Eukaryota</taxon>
        <taxon>Fungi</taxon>
        <taxon>Dikarya</taxon>
        <taxon>Ascomycota</taxon>
        <taxon>Pezizomycotina</taxon>
        <taxon>Eurotiomycetes</taxon>
        <taxon>Eurotiomycetidae</taxon>
        <taxon>Eurotiales</taxon>
        <taxon>Aspergillaceae</taxon>
        <taxon>Aspergillus</taxon>
        <taxon>Aspergillus subgen. Circumdati</taxon>
    </lineage>
</organism>
<gene>
    <name evidence="1" type="ORF">BDV29DRAFT_160772</name>
</gene>
<sequence>MEDLAESPGVRKPVQTKWATGFVQGDPFEDRKVVLDEALLFQAQAKVTVTKSNMRELFLERLTHTMADAAESMDSVLIMAFSHGDYDTQGGLCLGFQPGTRPLDDALGPDHVAPILHMYPNVKVAFYMTSCYSGHWVQTTEFQGSQLSPVILAATEEEQESFGFVWSHSQRHAGGLFSSAAIAELLKEPSSLPPDAEADTSRTYREMTAALVSEMHRLCLPANIKDGYGSSPLFSDIQSQEKFWWRTGYSLYDYKANYDKLRTLPASDPHPKADQKKFEAGCIDGNHCEIVAWNERHTGLLDEDYPEATGGYGSTRRGLLSRSNINYLYAAYLRSHPETHTQDHKDLMHRIRSYRDGHLDRKGKLRLRNELAGKLRMNQLVNQYAKILGLHHLSGTENWSIPQISAYYQPSTFNHFWSLIAKSHLFHFSIDAEKTHIFYYKRPAQYLAASMLLAEYEESDVEHAIKTLLQAREKKLVDRITSDFMRSMLYSQTISTIRTIIRDSAGKSTQALKPLRPSLSDVEWQ</sequence>
<keyword evidence="2" id="KW-1185">Reference proteome</keyword>
<evidence type="ECO:0000313" key="2">
    <source>
        <dbReference type="Proteomes" id="UP000326565"/>
    </source>
</evidence>
<dbReference type="EMBL" id="ML732314">
    <property type="protein sequence ID" value="KAB8070097.1"/>
    <property type="molecule type" value="Genomic_DNA"/>
</dbReference>
<name>A0A5N5WQS4_9EURO</name>
<reference evidence="1 2" key="1">
    <citation type="submission" date="2019-04" db="EMBL/GenBank/DDBJ databases">
        <title>Friends and foes A comparative genomics study of 23 Aspergillus species from section Flavi.</title>
        <authorList>
            <consortium name="DOE Joint Genome Institute"/>
            <person name="Kjaerbolling I."/>
            <person name="Vesth T."/>
            <person name="Frisvad J.C."/>
            <person name="Nybo J.L."/>
            <person name="Theobald S."/>
            <person name="Kildgaard S."/>
            <person name="Isbrandt T."/>
            <person name="Kuo A."/>
            <person name="Sato A."/>
            <person name="Lyhne E.K."/>
            <person name="Kogle M.E."/>
            <person name="Wiebenga A."/>
            <person name="Kun R.S."/>
            <person name="Lubbers R.J."/>
            <person name="Makela M.R."/>
            <person name="Barry K."/>
            <person name="Chovatia M."/>
            <person name="Clum A."/>
            <person name="Daum C."/>
            <person name="Haridas S."/>
            <person name="He G."/>
            <person name="LaButti K."/>
            <person name="Lipzen A."/>
            <person name="Mondo S."/>
            <person name="Riley R."/>
            <person name="Salamov A."/>
            <person name="Simmons B.A."/>
            <person name="Magnuson J.K."/>
            <person name="Henrissat B."/>
            <person name="Mortensen U.H."/>
            <person name="Larsen T.O."/>
            <person name="Devries R.P."/>
            <person name="Grigoriev I.V."/>
            <person name="Machida M."/>
            <person name="Baker S.E."/>
            <person name="Andersen M.R."/>
        </authorList>
    </citation>
    <scope>NUCLEOTIDE SEQUENCE [LARGE SCALE GENOMIC DNA]</scope>
    <source>
        <strain evidence="1 2">CBS 151.66</strain>
    </source>
</reference>